<feature type="transmembrane region" description="Helical" evidence="1">
    <location>
        <begin position="428"/>
        <end position="450"/>
    </location>
</feature>
<keyword evidence="1" id="KW-0472">Membrane</keyword>
<dbReference type="Pfam" id="PF01757">
    <property type="entry name" value="Acyl_transf_3"/>
    <property type="match status" value="1"/>
</dbReference>
<dbReference type="PANTHER" id="PTHR11161">
    <property type="entry name" value="O-ACYLTRANSFERASE"/>
    <property type="match status" value="1"/>
</dbReference>
<reference evidence="3" key="1">
    <citation type="submission" date="2022-01" db="EMBL/GenBank/DDBJ databases">
        <authorList>
            <person name="King R."/>
        </authorList>
    </citation>
    <scope>NUCLEOTIDE SEQUENCE</scope>
</reference>
<feature type="transmembrane region" description="Helical" evidence="1">
    <location>
        <begin position="316"/>
        <end position="338"/>
    </location>
</feature>
<feature type="transmembrane region" description="Helical" evidence="1">
    <location>
        <begin position="462"/>
        <end position="483"/>
    </location>
</feature>
<dbReference type="InterPro" id="IPR002656">
    <property type="entry name" value="Acyl_transf_3_dom"/>
</dbReference>
<keyword evidence="1" id="KW-1133">Transmembrane helix</keyword>
<dbReference type="GO" id="GO:0016747">
    <property type="term" value="F:acyltransferase activity, transferring groups other than amino-acyl groups"/>
    <property type="evidence" value="ECO:0007669"/>
    <property type="project" value="InterPro"/>
</dbReference>
<gene>
    <name evidence="3" type="ORF">PHYEVI_LOCUS6231</name>
</gene>
<feature type="transmembrane region" description="Helical" evidence="1">
    <location>
        <begin position="173"/>
        <end position="193"/>
    </location>
</feature>
<name>A0A9N9TNU2_PHYSR</name>
<evidence type="ECO:0000256" key="1">
    <source>
        <dbReference type="SAM" id="Phobius"/>
    </source>
</evidence>
<dbReference type="Proteomes" id="UP001153712">
    <property type="component" value="Chromosome 3"/>
</dbReference>
<dbReference type="EMBL" id="OU900096">
    <property type="protein sequence ID" value="CAG9859868.1"/>
    <property type="molecule type" value="Genomic_DNA"/>
</dbReference>
<dbReference type="PANTHER" id="PTHR11161:SF72">
    <property type="entry name" value="FI21449P1"/>
    <property type="match status" value="1"/>
</dbReference>
<keyword evidence="4" id="KW-1185">Reference proteome</keyword>
<feature type="domain" description="Acyltransferase 3" evidence="2">
    <location>
        <begin position="166"/>
        <end position="547"/>
    </location>
</feature>
<evidence type="ECO:0000313" key="4">
    <source>
        <dbReference type="Proteomes" id="UP001153712"/>
    </source>
</evidence>
<feature type="transmembrane region" description="Helical" evidence="1">
    <location>
        <begin position="254"/>
        <end position="272"/>
    </location>
</feature>
<organism evidence="3 4">
    <name type="scientific">Phyllotreta striolata</name>
    <name type="common">Striped flea beetle</name>
    <name type="synonym">Crioceris striolata</name>
    <dbReference type="NCBI Taxonomy" id="444603"/>
    <lineage>
        <taxon>Eukaryota</taxon>
        <taxon>Metazoa</taxon>
        <taxon>Ecdysozoa</taxon>
        <taxon>Arthropoda</taxon>
        <taxon>Hexapoda</taxon>
        <taxon>Insecta</taxon>
        <taxon>Pterygota</taxon>
        <taxon>Neoptera</taxon>
        <taxon>Endopterygota</taxon>
        <taxon>Coleoptera</taxon>
        <taxon>Polyphaga</taxon>
        <taxon>Cucujiformia</taxon>
        <taxon>Chrysomeloidea</taxon>
        <taxon>Chrysomelidae</taxon>
        <taxon>Galerucinae</taxon>
        <taxon>Alticini</taxon>
        <taxon>Phyllotreta</taxon>
    </lineage>
</organism>
<proteinExistence type="predicted"/>
<feature type="transmembrane region" description="Helical" evidence="1">
    <location>
        <begin position="529"/>
        <end position="551"/>
    </location>
</feature>
<feature type="transmembrane region" description="Helical" evidence="1">
    <location>
        <begin position="386"/>
        <end position="416"/>
    </location>
</feature>
<evidence type="ECO:0000313" key="3">
    <source>
        <dbReference type="EMBL" id="CAG9859868.1"/>
    </source>
</evidence>
<sequence>MLPPMFEWDDGDTCLRNEGRFCKVEAVLNMPNNNLTLLNKLQDILLDKTKMDRSVLRRAICVPKDVQDTKSYLTARINENLESFNLTAEIDYQYCTGENLPNFFDYAILYVQLFYIIFVLFATVYSINRKSEISNFGKFVCCFSLLRSWRKRTVISKSEDHVRLLSMQGIRTLVMLSIISTHICLLYGMSYIHNPEEFETLITNIRYFLSVAYFLVLPFFLMSSWLLSLQIYKIQEKCGEFTFKHAGIIIINRYFRFSTAYIIIAISSAVWTRSFYRNSLQFDISIVTQEMCREGWLYSLLHLSNFSYLMDICQPVTWYLSVDFQLYVLYVFVMYIVFKYKLPEFTSYGVFLGVCWILHAIVLYYYDVNLTMVTNCRSLDIRHFRHSSVFLIAYSSTVSNMSASFLGVIFGAIYFKYKNIRIVRITQISLYLWVILFFGLPLSAVFINLIEYNRLESSFIGSLIRPMFNLGMGIGILGMSYKLGGNIRKFLENKYAAFLSNISFCTYITHIAIVFIMNFKTTNFNYIHYILDTIFLIPPCLLFGLVMTLLVEEPLLTLQKKFLPQIDIRSKNKLEESNKKGN</sequence>
<protein>
    <recommendedName>
        <fullName evidence="2">Acyltransferase 3 domain-containing protein</fullName>
    </recommendedName>
</protein>
<feature type="transmembrane region" description="Helical" evidence="1">
    <location>
        <begin position="495"/>
        <end position="517"/>
    </location>
</feature>
<accession>A0A9N9TNU2</accession>
<dbReference type="OrthoDB" id="10265389at2759"/>
<feature type="transmembrane region" description="Helical" evidence="1">
    <location>
        <begin position="345"/>
        <end position="366"/>
    </location>
</feature>
<feature type="transmembrane region" description="Helical" evidence="1">
    <location>
        <begin position="205"/>
        <end position="227"/>
    </location>
</feature>
<keyword evidence="1" id="KW-0812">Transmembrane</keyword>
<evidence type="ECO:0000259" key="2">
    <source>
        <dbReference type="Pfam" id="PF01757"/>
    </source>
</evidence>
<dbReference type="AlphaFoldDB" id="A0A9N9TNU2"/>
<dbReference type="InterPro" id="IPR052728">
    <property type="entry name" value="O2_lipid_transport_reg"/>
</dbReference>
<feature type="transmembrane region" description="Helical" evidence="1">
    <location>
        <begin position="107"/>
        <end position="128"/>
    </location>
</feature>